<dbReference type="EMBL" id="CAMXCT020000289">
    <property type="protein sequence ID" value="CAL1130059.1"/>
    <property type="molecule type" value="Genomic_DNA"/>
</dbReference>
<organism evidence="2">
    <name type="scientific">Cladocopium goreaui</name>
    <dbReference type="NCBI Taxonomy" id="2562237"/>
    <lineage>
        <taxon>Eukaryota</taxon>
        <taxon>Sar</taxon>
        <taxon>Alveolata</taxon>
        <taxon>Dinophyceae</taxon>
        <taxon>Suessiales</taxon>
        <taxon>Symbiodiniaceae</taxon>
        <taxon>Cladocopium</taxon>
    </lineage>
</organism>
<gene>
    <name evidence="2" type="ORF">C1SCF055_LOCUS4885</name>
</gene>
<dbReference type="EMBL" id="CAMXCT030000289">
    <property type="protein sequence ID" value="CAL4763996.1"/>
    <property type="molecule type" value="Genomic_DNA"/>
</dbReference>
<proteinExistence type="predicted"/>
<dbReference type="Proteomes" id="UP001152797">
    <property type="component" value="Unassembled WGS sequence"/>
</dbReference>
<name>A0A9P1FGZ0_9DINO</name>
<sequence>MPAPMEDGEADQVISSYAQWLVNCLSEHRAREEVLSKEITAVREDQLENVARQLGRLAQDLEATKVELAEVVIEKEEDEGELKREVDSLRKLLETQKGLQHTQETQLHALEKKLTEASEREVALKQELEAKVVAAEDRVLQTENVQSHLTQRLEECVVESHMMKLFEKFDISMKTQLEQLREAQVALQSQLQTQHRGAMSKEEGIRRIVEECDRKLLELASRMTMVEESHRHDVEQIRSEIQGISQEKEALMTPNQGSVKFSSLDTESLHAGRNVVKADPQTPASISVPVAPVTAPATSGKHGAMTAPVTAPLPAPVTASLPSLGTPVASNVQPVTLAMGTPQNIVHGAYTTDSWRFSPAPQPVWAVSGTGVRRLSVLGTPTTHG</sequence>
<reference evidence="3" key="2">
    <citation type="submission" date="2024-04" db="EMBL/GenBank/DDBJ databases">
        <authorList>
            <person name="Chen Y."/>
            <person name="Shah S."/>
            <person name="Dougan E. K."/>
            <person name="Thang M."/>
            <person name="Chan C."/>
        </authorList>
    </citation>
    <scope>NUCLEOTIDE SEQUENCE [LARGE SCALE GENOMIC DNA]</scope>
</reference>
<evidence type="ECO:0000313" key="4">
    <source>
        <dbReference type="Proteomes" id="UP001152797"/>
    </source>
</evidence>
<keyword evidence="1" id="KW-0175">Coiled coil</keyword>
<evidence type="ECO:0000313" key="3">
    <source>
        <dbReference type="EMBL" id="CAL1130059.1"/>
    </source>
</evidence>
<comment type="caution">
    <text evidence="2">The sequence shown here is derived from an EMBL/GenBank/DDBJ whole genome shotgun (WGS) entry which is preliminary data.</text>
</comment>
<evidence type="ECO:0000256" key="1">
    <source>
        <dbReference type="SAM" id="Coils"/>
    </source>
</evidence>
<keyword evidence="4" id="KW-1185">Reference proteome</keyword>
<dbReference type="AlphaFoldDB" id="A0A9P1FGZ0"/>
<dbReference type="EMBL" id="CAMXCT010000289">
    <property type="protein sequence ID" value="CAI3976684.1"/>
    <property type="molecule type" value="Genomic_DNA"/>
</dbReference>
<feature type="coiled-coil region" evidence="1">
    <location>
        <begin position="44"/>
        <end position="145"/>
    </location>
</feature>
<protein>
    <submittedName>
        <fullName evidence="2">Uncharacterized protein</fullName>
    </submittedName>
</protein>
<dbReference type="OrthoDB" id="425556at2759"/>
<reference evidence="2" key="1">
    <citation type="submission" date="2022-10" db="EMBL/GenBank/DDBJ databases">
        <authorList>
            <person name="Chen Y."/>
            <person name="Dougan E. K."/>
            <person name="Chan C."/>
            <person name="Rhodes N."/>
            <person name="Thang M."/>
        </authorList>
    </citation>
    <scope>NUCLEOTIDE SEQUENCE</scope>
</reference>
<evidence type="ECO:0000313" key="2">
    <source>
        <dbReference type="EMBL" id="CAI3976684.1"/>
    </source>
</evidence>
<accession>A0A9P1FGZ0</accession>